<reference evidence="1 2" key="1">
    <citation type="submission" date="2014-12" db="EMBL/GenBank/DDBJ databases">
        <title>16Stimator: statistical estimation of ribosomal gene copy numbers from draft genome assemblies.</title>
        <authorList>
            <person name="Perisin M.A."/>
            <person name="Vetter M."/>
            <person name="Gilbert J.A."/>
            <person name="Bergelson J."/>
        </authorList>
    </citation>
    <scope>NUCLEOTIDE SEQUENCE [LARGE SCALE GENOMIC DNA]</scope>
    <source>
        <strain evidence="1 2">MEJ076</strain>
    </source>
</reference>
<accession>A0A0D0K8T3</accession>
<evidence type="ECO:0000313" key="2">
    <source>
        <dbReference type="Proteomes" id="UP000035017"/>
    </source>
</evidence>
<dbReference type="Proteomes" id="UP000035017">
    <property type="component" value="Unassembled WGS sequence"/>
</dbReference>
<organism evidence="1 2">
    <name type="scientific">Agrobacterium tumefaciens</name>
    <dbReference type="NCBI Taxonomy" id="358"/>
    <lineage>
        <taxon>Bacteria</taxon>
        <taxon>Pseudomonadati</taxon>
        <taxon>Pseudomonadota</taxon>
        <taxon>Alphaproteobacteria</taxon>
        <taxon>Hyphomicrobiales</taxon>
        <taxon>Rhizobiaceae</taxon>
        <taxon>Rhizobium/Agrobacterium group</taxon>
        <taxon>Agrobacterium</taxon>
        <taxon>Agrobacterium tumefaciens complex</taxon>
    </lineage>
</organism>
<evidence type="ECO:0000313" key="1">
    <source>
        <dbReference type="EMBL" id="KIQ05078.1"/>
    </source>
</evidence>
<dbReference type="AlphaFoldDB" id="A0A0D0K8T3"/>
<comment type="caution">
    <text evidence="1">The sequence shown here is derived from an EMBL/GenBank/DDBJ whole genome shotgun (WGS) entry which is preliminary data.</text>
</comment>
<name>A0A0D0K8T3_AGRTU</name>
<proteinExistence type="predicted"/>
<sequence length="61" mass="6711">MGFWRKRRAPLNKSVMLGLVPSICTVKILEAGSILGTSPRMTKENYLNESASPLAPAPVRR</sequence>
<dbReference type="EMBL" id="JXQV01000003">
    <property type="protein sequence ID" value="KIQ05078.1"/>
    <property type="molecule type" value="Genomic_DNA"/>
</dbReference>
<gene>
    <name evidence="1" type="ORF">RU07_02480</name>
</gene>
<protein>
    <submittedName>
        <fullName evidence="1">Uncharacterized protein</fullName>
    </submittedName>
</protein>